<dbReference type="OrthoDB" id="385051at2157"/>
<reference evidence="2" key="1">
    <citation type="submission" date="2010-02" db="EMBL/GenBank/DDBJ databases">
        <title>Complete sequence of Ferroglobus placidus DSM 10642.</title>
        <authorList>
            <consortium name="US DOE Joint Genome Institute"/>
            <person name="Lucas S."/>
            <person name="Copeland A."/>
            <person name="Lapidus A."/>
            <person name="Cheng J.-F."/>
            <person name="Bruce D."/>
            <person name="Goodwin L."/>
            <person name="Pitluck S."/>
            <person name="Saunders E."/>
            <person name="Brettin T."/>
            <person name="Detter J.C."/>
            <person name="Han C."/>
            <person name="Tapia R."/>
            <person name="Larimer F."/>
            <person name="Land M."/>
            <person name="Hauser L."/>
            <person name="Kyrpides N."/>
            <person name="Ivanova N."/>
            <person name="Holmes D."/>
            <person name="Lovley D."/>
            <person name="Kyrpides N."/>
            <person name="Anderson I.J."/>
            <person name="Woyke T."/>
        </authorList>
    </citation>
    <scope>NUCLEOTIDE SEQUENCE [LARGE SCALE GENOMIC DNA]</scope>
    <source>
        <strain evidence="2">DSM 10642 / AEDII12DO</strain>
    </source>
</reference>
<dbReference type="RefSeq" id="WP_012965437.1">
    <property type="nucleotide sequence ID" value="NC_013849.1"/>
</dbReference>
<dbReference type="PaxDb" id="589924-Ferp_0928"/>
<dbReference type="KEGG" id="fpl:Ferp_0928"/>
<gene>
    <name evidence="1" type="ordered locus">Ferp_0928</name>
</gene>
<evidence type="ECO:0000313" key="2">
    <source>
        <dbReference type="Proteomes" id="UP000002613"/>
    </source>
</evidence>
<sequence>MSCEDALKEIARKKLLFGKDLVKKVVECEDAPELVVKLADELDEISDGWFSVHAIFILSIIGNDRAFEALKHIVSTRDLGDFTVEDLPYLFARFEGKASELKEIVENENFDVFVRLAAFKALMHLSREDAELVAEKLLEEVKKKKDESCVFLMYISALGGKFREECLKLAEDCEIHPEDLLTELDFRLEDPWEHFSPESLLRLYKINYGKLNFDKYAPCFCGSGKKFKFCCYEVWKRI</sequence>
<dbReference type="STRING" id="589924.Ferp_0928"/>
<organism evidence="1 2">
    <name type="scientific">Ferroglobus placidus (strain DSM 10642 / AEDII12DO)</name>
    <dbReference type="NCBI Taxonomy" id="589924"/>
    <lineage>
        <taxon>Archaea</taxon>
        <taxon>Methanobacteriati</taxon>
        <taxon>Methanobacteriota</taxon>
        <taxon>Archaeoglobi</taxon>
        <taxon>Archaeoglobales</taxon>
        <taxon>Archaeoglobaceae</taxon>
        <taxon>Ferroglobus</taxon>
    </lineage>
</organism>
<dbReference type="GeneID" id="8778436"/>
<reference evidence="1 2" key="2">
    <citation type="journal article" date="2011" name="Stand. Genomic Sci.">
        <title>Complete genome sequence of Ferroglobus placidus AEDII12DO.</title>
        <authorList>
            <person name="Anderson I."/>
            <person name="Risso C."/>
            <person name="Holmes D."/>
            <person name="Lucas S."/>
            <person name="Copeland A."/>
            <person name="Lapidus A."/>
            <person name="Cheng J.F."/>
            <person name="Bruce D."/>
            <person name="Goodwin L."/>
            <person name="Pitluck S."/>
            <person name="Saunders E."/>
            <person name="Brettin T."/>
            <person name="Detter J.C."/>
            <person name="Han C."/>
            <person name="Tapia R."/>
            <person name="Larimer F."/>
            <person name="Land M."/>
            <person name="Hauser L."/>
            <person name="Woyke T."/>
            <person name="Lovley D."/>
            <person name="Kyrpides N."/>
            <person name="Ivanova N."/>
        </authorList>
    </citation>
    <scope>NUCLEOTIDE SEQUENCE [LARGE SCALE GENOMIC DNA]</scope>
    <source>
        <strain evidence="2">DSM 10642 / AEDII12DO</strain>
    </source>
</reference>
<dbReference type="Gene3D" id="3.10.450.50">
    <property type="match status" value="1"/>
</dbReference>
<dbReference type="HOGENOM" id="CLU_1025313_0_0_2"/>
<dbReference type="SUPFAM" id="SSF103642">
    <property type="entry name" value="Sec-C motif"/>
    <property type="match status" value="1"/>
</dbReference>
<proteinExistence type="predicted"/>
<dbReference type="EMBL" id="CP001899">
    <property type="protein sequence ID" value="ADC65094.1"/>
    <property type="molecule type" value="Genomic_DNA"/>
</dbReference>
<name>D3RX81_FERPA</name>
<keyword evidence="2" id="KW-1185">Reference proteome</keyword>
<dbReference type="InterPro" id="IPR004027">
    <property type="entry name" value="SEC_C_motif"/>
</dbReference>
<dbReference type="InterPro" id="IPR010602">
    <property type="entry name" value="DUF1186"/>
</dbReference>
<protein>
    <submittedName>
        <fullName evidence="1">SEC-C motif domain protein</fullName>
    </submittedName>
</protein>
<dbReference type="Pfam" id="PF02810">
    <property type="entry name" value="SEC-C"/>
    <property type="match status" value="1"/>
</dbReference>
<dbReference type="Pfam" id="PF06685">
    <property type="entry name" value="DUF1186"/>
    <property type="match status" value="1"/>
</dbReference>
<evidence type="ECO:0000313" key="1">
    <source>
        <dbReference type="EMBL" id="ADC65094.1"/>
    </source>
</evidence>
<dbReference type="Proteomes" id="UP000002613">
    <property type="component" value="Chromosome"/>
</dbReference>
<dbReference type="AlphaFoldDB" id="D3RX81"/>
<accession>D3RX81</accession>